<dbReference type="AlphaFoldDB" id="A0A917DDY8"/>
<keyword evidence="3 8" id="KW-0540">Nuclease</keyword>
<dbReference type="EC" id="3.1.-.-" evidence="8"/>
<keyword evidence="6 8" id="KW-0460">Magnesium</keyword>
<dbReference type="InterPro" id="IPR050556">
    <property type="entry name" value="Type_II_TA_system_RNase"/>
</dbReference>
<evidence type="ECO:0000256" key="7">
    <source>
        <dbReference type="ARBA" id="ARBA00038093"/>
    </source>
</evidence>
<gene>
    <name evidence="10" type="primary">ntrR1</name>
    <name evidence="8" type="synonym">vapC</name>
    <name evidence="10" type="ORF">GCM10011335_36930</name>
</gene>
<evidence type="ECO:0000256" key="8">
    <source>
        <dbReference type="HAMAP-Rule" id="MF_00265"/>
    </source>
</evidence>
<dbReference type="PANTHER" id="PTHR33653">
    <property type="entry name" value="RIBONUCLEASE VAPC2"/>
    <property type="match status" value="1"/>
</dbReference>
<evidence type="ECO:0000256" key="1">
    <source>
        <dbReference type="ARBA" id="ARBA00001946"/>
    </source>
</evidence>
<dbReference type="InterPro" id="IPR029060">
    <property type="entry name" value="PIN-like_dom_sf"/>
</dbReference>
<keyword evidence="5 8" id="KW-0378">Hydrolase</keyword>
<keyword evidence="4 8" id="KW-0479">Metal-binding</keyword>
<evidence type="ECO:0000256" key="4">
    <source>
        <dbReference type="ARBA" id="ARBA00022723"/>
    </source>
</evidence>
<dbReference type="RefSeq" id="WP_188853469.1">
    <property type="nucleotide sequence ID" value="NZ_BMJJ01000009.1"/>
</dbReference>
<comment type="caution">
    <text evidence="10">The sequence shown here is derived from an EMBL/GenBank/DDBJ whole genome shotgun (WGS) entry which is preliminary data.</text>
</comment>
<evidence type="ECO:0000256" key="6">
    <source>
        <dbReference type="ARBA" id="ARBA00022842"/>
    </source>
</evidence>
<dbReference type="InterPro" id="IPR002716">
    <property type="entry name" value="PIN_dom"/>
</dbReference>
<dbReference type="GO" id="GO:0000287">
    <property type="term" value="F:magnesium ion binding"/>
    <property type="evidence" value="ECO:0007669"/>
    <property type="project" value="UniProtKB-UniRule"/>
</dbReference>
<dbReference type="InterPro" id="IPR022907">
    <property type="entry name" value="VapC_family"/>
</dbReference>
<dbReference type="PANTHER" id="PTHR33653:SF1">
    <property type="entry name" value="RIBONUCLEASE VAPC2"/>
    <property type="match status" value="1"/>
</dbReference>
<keyword evidence="2 8" id="KW-1277">Toxin-antitoxin system</keyword>
<keyword evidence="8" id="KW-0800">Toxin</keyword>
<organism evidence="10 11">
    <name type="scientific">Aureimonas glaciei</name>
    <dbReference type="NCBI Taxonomy" id="1776957"/>
    <lineage>
        <taxon>Bacteria</taxon>
        <taxon>Pseudomonadati</taxon>
        <taxon>Pseudomonadota</taxon>
        <taxon>Alphaproteobacteria</taxon>
        <taxon>Hyphomicrobiales</taxon>
        <taxon>Aurantimonadaceae</taxon>
        <taxon>Aureimonas</taxon>
    </lineage>
</organism>
<dbReference type="GO" id="GO:0016787">
    <property type="term" value="F:hydrolase activity"/>
    <property type="evidence" value="ECO:0007669"/>
    <property type="project" value="UniProtKB-KW"/>
</dbReference>
<dbReference type="SMART" id="SM00670">
    <property type="entry name" value="PINc"/>
    <property type="match status" value="1"/>
</dbReference>
<dbReference type="GO" id="GO:0090729">
    <property type="term" value="F:toxin activity"/>
    <property type="evidence" value="ECO:0007669"/>
    <property type="project" value="UniProtKB-KW"/>
</dbReference>
<feature type="domain" description="PIN" evidence="9">
    <location>
        <begin position="2"/>
        <end position="121"/>
    </location>
</feature>
<dbReference type="EMBL" id="BMJJ01000009">
    <property type="protein sequence ID" value="GGD30507.1"/>
    <property type="molecule type" value="Genomic_DNA"/>
</dbReference>
<proteinExistence type="inferred from homology"/>
<dbReference type="Pfam" id="PF01850">
    <property type="entry name" value="PIN"/>
    <property type="match status" value="1"/>
</dbReference>
<dbReference type="GO" id="GO:0004540">
    <property type="term" value="F:RNA nuclease activity"/>
    <property type="evidence" value="ECO:0007669"/>
    <property type="project" value="InterPro"/>
</dbReference>
<dbReference type="SUPFAM" id="SSF88723">
    <property type="entry name" value="PIN domain-like"/>
    <property type="match status" value="1"/>
</dbReference>
<comment type="function">
    <text evidence="8">Toxic component of a toxin-antitoxin (TA) system. An RNase.</text>
</comment>
<comment type="similarity">
    <text evidence="7 8">Belongs to the PINc/VapC protein family.</text>
</comment>
<comment type="cofactor">
    <cofactor evidence="1 8">
        <name>Mg(2+)</name>
        <dbReference type="ChEBI" id="CHEBI:18420"/>
    </cofactor>
</comment>
<reference evidence="10" key="1">
    <citation type="journal article" date="2014" name="Int. J. Syst. Evol. Microbiol.">
        <title>Complete genome sequence of Corynebacterium casei LMG S-19264T (=DSM 44701T), isolated from a smear-ripened cheese.</title>
        <authorList>
            <consortium name="US DOE Joint Genome Institute (JGI-PGF)"/>
            <person name="Walter F."/>
            <person name="Albersmeier A."/>
            <person name="Kalinowski J."/>
            <person name="Ruckert C."/>
        </authorList>
    </citation>
    <scope>NUCLEOTIDE SEQUENCE</scope>
    <source>
        <strain evidence="10">CGMCC 1.15493</strain>
    </source>
</reference>
<dbReference type="Proteomes" id="UP000613160">
    <property type="component" value="Unassembled WGS sequence"/>
</dbReference>
<dbReference type="HAMAP" id="MF_00265">
    <property type="entry name" value="VapC_Nob1"/>
    <property type="match status" value="1"/>
</dbReference>
<accession>A0A917DDY8</accession>
<reference evidence="10" key="2">
    <citation type="submission" date="2020-09" db="EMBL/GenBank/DDBJ databases">
        <authorList>
            <person name="Sun Q."/>
            <person name="Zhou Y."/>
        </authorList>
    </citation>
    <scope>NUCLEOTIDE SEQUENCE</scope>
    <source>
        <strain evidence="10">CGMCC 1.15493</strain>
    </source>
</reference>
<keyword evidence="11" id="KW-1185">Reference proteome</keyword>
<evidence type="ECO:0000256" key="5">
    <source>
        <dbReference type="ARBA" id="ARBA00022801"/>
    </source>
</evidence>
<feature type="binding site" evidence="8">
    <location>
        <position position="7"/>
    </location>
    <ligand>
        <name>Mg(2+)</name>
        <dbReference type="ChEBI" id="CHEBI:18420"/>
    </ligand>
</feature>
<evidence type="ECO:0000256" key="3">
    <source>
        <dbReference type="ARBA" id="ARBA00022722"/>
    </source>
</evidence>
<name>A0A917DDY8_9HYPH</name>
<feature type="binding site" evidence="8">
    <location>
        <position position="98"/>
    </location>
    <ligand>
        <name>Mg(2+)</name>
        <dbReference type="ChEBI" id="CHEBI:18420"/>
    </ligand>
</feature>
<sequence>MTLFLLDTNAVSDLLRRPAGPVAERVRLVGEDNICMSIVVSAELEYGAGKKADRTLERRIEEIRRRIPVMAFEQPADLHYGIIRARLEAKGRQIGANDLFIAAHALALGATLVTDNIREFSRVPDLPIENWLRH</sequence>
<evidence type="ECO:0000256" key="2">
    <source>
        <dbReference type="ARBA" id="ARBA00022649"/>
    </source>
</evidence>
<protein>
    <recommendedName>
        <fullName evidence="8">Ribonuclease VapC</fullName>
        <shortName evidence="8">RNase VapC</shortName>
        <ecNumber evidence="8">3.1.-.-</ecNumber>
    </recommendedName>
    <alternativeName>
        <fullName evidence="8">Toxin VapC</fullName>
    </alternativeName>
</protein>
<evidence type="ECO:0000313" key="10">
    <source>
        <dbReference type="EMBL" id="GGD30507.1"/>
    </source>
</evidence>
<dbReference type="CDD" id="cd18748">
    <property type="entry name" value="PIN_VapC4-5_FitB-like"/>
    <property type="match status" value="1"/>
</dbReference>
<evidence type="ECO:0000259" key="9">
    <source>
        <dbReference type="SMART" id="SM00670"/>
    </source>
</evidence>
<evidence type="ECO:0000313" key="11">
    <source>
        <dbReference type="Proteomes" id="UP000613160"/>
    </source>
</evidence>
<dbReference type="Gene3D" id="3.40.50.1010">
    <property type="entry name" value="5'-nuclease"/>
    <property type="match status" value="1"/>
</dbReference>